<dbReference type="PATRIC" id="fig|1560234.3.peg.3129"/>
<dbReference type="InterPro" id="IPR003313">
    <property type="entry name" value="AraC-bd"/>
</dbReference>
<accession>A0A1B7XGA8</accession>
<evidence type="ECO:0000313" key="7">
    <source>
        <dbReference type="Proteomes" id="UP000091979"/>
    </source>
</evidence>
<evidence type="ECO:0000256" key="4">
    <source>
        <dbReference type="ARBA" id="ARBA00023163"/>
    </source>
</evidence>
<keyword evidence="2" id="KW-0238">DNA-binding</keyword>
<dbReference type="Pfam" id="PF12833">
    <property type="entry name" value="HTH_18"/>
    <property type="match status" value="1"/>
</dbReference>
<dbReference type="PROSITE" id="PS00041">
    <property type="entry name" value="HTH_ARAC_FAMILY_1"/>
    <property type="match status" value="1"/>
</dbReference>
<dbReference type="InterPro" id="IPR037923">
    <property type="entry name" value="HTH-like"/>
</dbReference>
<evidence type="ECO:0000256" key="3">
    <source>
        <dbReference type="ARBA" id="ARBA00023159"/>
    </source>
</evidence>
<dbReference type="SUPFAM" id="SSF46689">
    <property type="entry name" value="Homeodomain-like"/>
    <property type="match status" value="2"/>
</dbReference>
<dbReference type="PANTHER" id="PTHR46796">
    <property type="entry name" value="HTH-TYPE TRANSCRIPTIONAL ACTIVATOR RHAS-RELATED"/>
    <property type="match status" value="1"/>
</dbReference>
<dbReference type="InterPro" id="IPR018060">
    <property type="entry name" value="HTH_AraC"/>
</dbReference>
<evidence type="ECO:0000256" key="1">
    <source>
        <dbReference type="ARBA" id="ARBA00023015"/>
    </source>
</evidence>
<dbReference type="GO" id="GO:0043565">
    <property type="term" value="F:sequence-specific DNA binding"/>
    <property type="evidence" value="ECO:0007669"/>
    <property type="project" value="InterPro"/>
</dbReference>
<dbReference type="GO" id="GO:0003700">
    <property type="term" value="F:DNA-binding transcription factor activity"/>
    <property type="evidence" value="ECO:0007669"/>
    <property type="project" value="InterPro"/>
</dbReference>
<dbReference type="PROSITE" id="PS01124">
    <property type="entry name" value="HTH_ARAC_FAMILY_2"/>
    <property type="match status" value="1"/>
</dbReference>
<dbReference type="PANTHER" id="PTHR46796:SF11">
    <property type="entry name" value="TRANSCRIPTIONAL REGULATOR-RELATED"/>
    <property type="match status" value="1"/>
</dbReference>
<dbReference type="InterPro" id="IPR020449">
    <property type="entry name" value="Tscrpt_reg_AraC-type_HTH"/>
</dbReference>
<keyword evidence="7" id="KW-1185">Reference proteome</keyword>
<proteinExistence type="predicted"/>
<dbReference type="Gene3D" id="1.10.10.60">
    <property type="entry name" value="Homeodomain-like"/>
    <property type="match status" value="1"/>
</dbReference>
<keyword evidence="1" id="KW-0805">Transcription regulation</keyword>
<feature type="domain" description="HTH araC/xylS-type" evidence="5">
    <location>
        <begin position="173"/>
        <end position="267"/>
    </location>
</feature>
<sequence length="267" mass="30356">MQDTVHYFRAPDVPGLVLSDGHFSTFSFERHFHLDYHIGLVVEGVQKQSAFGTTSLIGPGRVSVLSPDEMHDGSGYENSEYTLKTFRIPPNILTEEMAEAVDSAHRIEFGSTVLDDKTLWHRAHTLHTVLQRGDATSMFVEEQWLGLIKQLLGHVDVLSVDTSNNRLGRPHWKEVRDYCHDNLSEKITLEQLAALCNLNRYQFLRRFKSTVGVTPYNWLKQLRLEYACALLSKGERVSSVAASVGFYDQSHFVHAFRKAYGVPPSKY</sequence>
<organism evidence="6 7">
    <name type="scientific">Halodesulfovibrio spirochaetisodalis</name>
    <dbReference type="NCBI Taxonomy" id="1560234"/>
    <lineage>
        <taxon>Bacteria</taxon>
        <taxon>Pseudomonadati</taxon>
        <taxon>Thermodesulfobacteriota</taxon>
        <taxon>Desulfovibrionia</taxon>
        <taxon>Desulfovibrionales</taxon>
        <taxon>Desulfovibrionaceae</taxon>
        <taxon>Halodesulfovibrio</taxon>
    </lineage>
</organism>
<dbReference type="OrthoDB" id="9798003at2"/>
<dbReference type="EMBL" id="JXMS01000007">
    <property type="protein sequence ID" value="OBQ54553.1"/>
    <property type="molecule type" value="Genomic_DNA"/>
</dbReference>
<dbReference type="STRING" id="1560234.SP90_05780"/>
<dbReference type="RefSeq" id="WP_066853497.1">
    <property type="nucleotide sequence ID" value="NZ_JXMS01000007.1"/>
</dbReference>
<dbReference type="SMART" id="SM00342">
    <property type="entry name" value="HTH_ARAC"/>
    <property type="match status" value="1"/>
</dbReference>
<dbReference type="Proteomes" id="UP000091979">
    <property type="component" value="Unassembled WGS sequence"/>
</dbReference>
<evidence type="ECO:0000256" key="2">
    <source>
        <dbReference type="ARBA" id="ARBA00023125"/>
    </source>
</evidence>
<protein>
    <recommendedName>
        <fullName evidence="5">HTH araC/xylS-type domain-containing protein</fullName>
    </recommendedName>
</protein>
<comment type="caution">
    <text evidence="6">The sequence shown here is derived from an EMBL/GenBank/DDBJ whole genome shotgun (WGS) entry which is preliminary data.</text>
</comment>
<dbReference type="InterPro" id="IPR018062">
    <property type="entry name" value="HTH_AraC-typ_CS"/>
</dbReference>
<evidence type="ECO:0000259" key="5">
    <source>
        <dbReference type="PROSITE" id="PS01124"/>
    </source>
</evidence>
<evidence type="ECO:0000313" key="6">
    <source>
        <dbReference type="EMBL" id="OBQ54553.1"/>
    </source>
</evidence>
<keyword evidence="4" id="KW-0804">Transcription</keyword>
<dbReference type="InterPro" id="IPR009057">
    <property type="entry name" value="Homeodomain-like_sf"/>
</dbReference>
<keyword evidence="3" id="KW-0010">Activator</keyword>
<name>A0A1B7XGA8_9BACT</name>
<dbReference type="PRINTS" id="PR00032">
    <property type="entry name" value="HTHARAC"/>
</dbReference>
<dbReference type="AlphaFoldDB" id="A0A1B7XGA8"/>
<dbReference type="SUPFAM" id="SSF51215">
    <property type="entry name" value="Regulatory protein AraC"/>
    <property type="match status" value="1"/>
</dbReference>
<dbReference type="InterPro" id="IPR050204">
    <property type="entry name" value="AraC_XylS_family_regulators"/>
</dbReference>
<dbReference type="Pfam" id="PF02311">
    <property type="entry name" value="AraC_binding"/>
    <property type="match status" value="1"/>
</dbReference>
<reference evidence="6 7" key="1">
    <citation type="submission" date="2015-01" db="EMBL/GenBank/DDBJ databases">
        <title>Desulfovibrio sp. JC271 draft genome sequence.</title>
        <authorList>
            <person name="Shivani Y."/>
            <person name="Subhash Y."/>
            <person name="Sasikala C."/>
            <person name="Ramana C.V."/>
        </authorList>
    </citation>
    <scope>NUCLEOTIDE SEQUENCE [LARGE SCALE GENOMIC DNA]</scope>
    <source>
        <strain evidence="6 7">JC271</strain>
    </source>
</reference>
<gene>
    <name evidence="6" type="ORF">SP90_05780</name>
</gene>